<evidence type="ECO:0000256" key="1">
    <source>
        <dbReference type="ARBA" id="ARBA00007812"/>
    </source>
</evidence>
<dbReference type="PANTHER" id="PTHR18968:SF13">
    <property type="entry name" value="ACETOLACTATE SYNTHASE CATALYTIC SUBUNIT, MITOCHONDRIAL"/>
    <property type="match status" value="1"/>
</dbReference>
<dbReference type="GO" id="GO:0009097">
    <property type="term" value="P:isoleucine biosynthetic process"/>
    <property type="evidence" value="ECO:0007669"/>
    <property type="project" value="TreeGrafter"/>
</dbReference>
<comment type="caution">
    <text evidence="4">The sequence shown here is derived from an EMBL/GenBank/DDBJ whole genome shotgun (WGS) entry which is preliminary data.</text>
</comment>
<comment type="similarity">
    <text evidence="1">Belongs to the TPP enzyme family.</text>
</comment>
<dbReference type="GO" id="GO:0050660">
    <property type="term" value="F:flavin adenine dinucleotide binding"/>
    <property type="evidence" value="ECO:0007669"/>
    <property type="project" value="TreeGrafter"/>
</dbReference>
<dbReference type="GO" id="GO:0009099">
    <property type="term" value="P:L-valine biosynthetic process"/>
    <property type="evidence" value="ECO:0007669"/>
    <property type="project" value="TreeGrafter"/>
</dbReference>
<feature type="compositionally biased region" description="Polar residues" evidence="2">
    <location>
        <begin position="12"/>
        <end position="22"/>
    </location>
</feature>
<dbReference type="Pfam" id="PF02776">
    <property type="entry name" value="TPP_enzyme_N"/>
    <property type="match status" value="1"/>
</dbReference>
<proteinExistence type="inferred from homology"/>
<evidence type="ECO:0000313" key="5">
    <source>
        <dbReference type="Proteomes" id="UP000027931"/>
    </source>
</evidence>
<dbReference type="PANTHER" id="PTHR18968">
    <property type="entry name" value="THIAMINE PYROPHOSPHATE ENZYMES"/>
    <property type="match status" value="1"/>
</dbReference>
<gene>
    <name evidence="4" type="ORF">EL26_15475</name>
</gene>
<dbReference type="GO" id="GO:0003984">
    <property type="term" value="F:acetolactate synthase activity"/>
    <property type="evidence" value="ECO:0007669"/>
    <property type="project" value="TreeGrafter"/>
</dbReference>
<dbReference type="Proteomes" id="UP000027931">
    <property type="component" value="Unassembled WGS sequence"/>
</dbReference>
<accession>A0A074M946</accession>
<name>A0A074M946_9BACL</name>
<dbReference type="EMBL" id="JMIR01000022">
    <property type="protein sequence ID" value="KEO82477.1"/>
    <property type="molecule type" value="Genomic_DNA"/>
</dbReference>
<dbReference type="GO" id="GO:0030976">
    <property type="term" value="F:thiamine pyrophosphate binding"/>
    <property type="evidence" value="ECO:0007669"/>
    <property type="project" value="InterPro"/>
</dbReference>
<sequence length="85" mass="9241">MKQDLSARHEPQVSSTPTTSPEHMTGSRMVVECFKRLGIDTVFGYPGGAILPLNDARYDSGVEHVMTRHEQAAIHAAEGYARATG</sequence>
<evidence type="ECO:0000259" key="3">
    <source>
        <dbReference type="Pfam" id="PF02776"/>
    </source>
</evidence>
<feature type="domain" description="Thiamine pyrophosphate enzyme N-terminal TPP-binding" evidence="3">
    <location>
        <begin position="24"/>
        <end position="85"/>
    </location>
</feature>
<dbReference type="GO" id="GO:0005948">
    <property type="term" value="C:acetolactate synthase complex"/>
    <property type="evidence" value="ECO:0007669"/>
    <property type="project" value="TreeGrafter"/>
</dbReference>
<dbReference type="Gene3D" id="3.40.50.970">
    <property type="match status" value="1"/>
</dbReference>
<dbReference type="InterPro" id="IPR045229">
    <property type="entry name" value="TPP_enz"/>
</dbReference>
<dbReference type="AlphaFoldDB" id="A0A074M946"/>
<dbReference type="eggNOG" id="COG0028">
    <property type="taxonomic scope" value="Bacteria"/>
</dbReference>
<evidence type="ECO:0000256" key="2">
    <source>
        <dbReference type="SAM" id="MobiDB-lite"/>
    </source>
</evidence>
<protein>
    <recommendedName>
        <fullName evidence="3">Thiamine pyrophosphate enzyme N-terminal TPP-binding domain-containing protein</fullName>
    </recommendedName>
</protein>
<dbReference type="STRING" id="1157490.EL26_15475"/>
<reference evidence="4 5" key="1">
    <citation type="journal article" date="2013" name="Int. J. Syst. Evol. Microbiol.">
        <title>Tumebacillus flagellatus sp. nov., an alpha-amylase/pullulanase-producing bacterium isolated from cassava wastewater.</title>
        <authorList>
            <person name="Wang Q."/>
            <person name="Xie N."/>
            <person name="Qin Y."/>
            <person name="Shen N."/>
            <person name="Zhu J."/>
            <person name="Mi H."/>
            <person name="Huang R."/>
        </authorList>
    </citation>
    <scope>NUCLEOTIDE SEQUENCE [LARGE SCALE GENOMIC DNA]</scope>
    <source>
        <strain evidence="4 5">GST4</strain>
    </source>
</reference>
<dbReference type="CDD" id="cd07035">
    <property type="entry name" value="TPP_PYR_POX_like"/>
    <property type="match status" value="1"/>
</dbReference>
<keyword evidence="5" id="KW-1185">Reference proteome</keyword>
<feature type="compositionally biased region" description="Basic and acidic residues" evidence="2">
    <location>
        <begin position="1"/>
        <end position="11"/>
    </location>
</feature>
<evidence type="ECO:0000313" key="4">
    <source>
        <dbReference type="EMBL" id="KEO82477.1"/>
    </source>
</evidence>
<dbReference type="InterPro" id="IPR012001">
    <property type="entry name" value="Thiamin_PyroP_enz_TPP-bd_dom"/>
</dbReference>
<feature type="region of interest" description="Disordered" evidence="2">
    <location>
        <begin position="1"/>
        <end position="26"/>
    </location>
</feature>
<organism evidence="4 5">
    <name type="scientific">Tumebacillus flagellatus</name>
    <dbReference type="NCBI Taxonomy" id="1157490"/>
    <lineage>
        <taxon>Bacteria</taxon>
        <taxon>Bacillati</taxon>
        <taxon>Bacillota</taxon>
        <taxon>Bacilli</taxon>
        <taxon>Bacillales</taxon>
        <taxon>Alicyclobacillaceae</taxon>
        <taxon>Tumebacillus</taxon>
    </lineage>
</organism>
<dbReference type="InterPro" id="IPR029061">
    <property type="entry name" value="THDP-binding"/>
</dbReference>
<dbReference type="SUPFAM" id="SSF52518">
    <property type="entry name" value="Thiamin diphosphate-binding fold (THDP-binding)"/>
    <property type="match status" value="1"/>
</dbReference>